<dbReference type="PANTHER" id="PTHR20883:SF15">
    <property type="entry name" value="PHYTANOYL-COA DIOXYGENASE DOMAIN-CONTAINING PROTEIN 1"/>
    <property type="match status" value="1"/>
</dbReference>
<dbReference type="InParanoid" id="F2UCR4"/>
<evidence type="ECO:0008006" key="6">
    <source>
        <dbReference type="Google" id="ProtNLM"/>
    </source>
</evidence>
<dbReference type="STRING" id="946362.F2UCR4"/>
<reference evidence="4" key="1">
    <citation type="submission" date="2009-08" db="EMBL/GenBank/DDBJ databases">
        <title>Annotation of Salpingoeca rosetta.</title>
        <authorList>
            <consortium name="The Broad Institute Genome Sequencing Platform"/>
            <person name="Russ C."/>
            <person name="Cuomo C."/>
            <person name="Burger G."/>
            <person name="Gray M.W."/>
            <person name="Holland P.W.H."/>
            <person name="King N."/>
            <person name="Lang F.B.F."/>
            <person name="Roger A.J."/>
            <person name="Ruiz-Trillo I."/>
            <person name="Young S.K."/>
            <person name="Zeng Q."/>
            <person name="Gargeya S."/>
            <person name="Alvarado L."/>
            <person name="Berlin A."/>
            <person name="Chapman S.B."/>
            <person name="Chen Z."/>
            <person name="Freedman E."/>
            <person name="Gellesch M."/>
            <person name="Goldberg J."/>
            <person name="Griggs A."/>
            <person name="Gujja S."/>
            <person name="Heilman E."/>
            <person name="Heiman D."/>
            <person name="Howarth C."/>
            <person name="Mehta T."/>
            <person name="Neiman D."/>
            <person name="Pearson M."/>
            <person name="Roberts A."/>
            <person name="Saif S."/>
            <person name="Shea T."/>
            <person name="Shenoy N."/>
            <person name="Sisk P."/>
            <person name="Stolte C."/>
            <person name="Sykes S."/>
            <person name="White J."/>
            <person name="Yandava C."/>
            <person name="Haas B."/>
            <person name="Nusbaum C."/>
            <person name="Birren B."/>
        </authorList>
    </citation>
    <scope>NUCLEOTIDE SEQUENCE [LARGE SCALE GENOMIC DNA]</scope>
    <source>
        <strain evidence="4">ATCC 50818</strain>
    </source>
</reference>
<dbReference type="AlphaFoldDB" id="F2UCR4"/>
<keyword evidence="2" id="KW-0479">Metal-binding</keyword>
<protein>
    <recommendedName>
        <fullName evidence="6">Phytanoyl-CoA dioxygenase</fullName>
    </recommendedName>
</protein>
<proteinExistence type="predicted"/>
<dbReference type="eggNOG" id="KOG3290">
    <property type="taxonomic scope" value="Eukaryota"/>
</dbReference>
<dbReference type="InterPro" id="IPR008775">
    <property type="entry name" value="Phytyl_CoA_dOase-like"/>
</dbReference>
<keyword evidence="3" id="KW-0408">Iron</keyword>
<evidence type="ECO:0000256" key="3">
    <source>
        <dbReference type="ARBA" id="ARBA00023004"/>
    </source>
</evidence>
<name>F2UCR4_SALR5</name>
<dbReference type="SUPFAM" id="SSF51197">
    <property type="entry name" value="Clavaminate synthase-like"/>
    <property type="match status" value="1"/>
</dbReference>
<evidence type="ECO:0000256" key="2">
    <source>
        <dbReference type="ARBA" id="ARBA00022723"/>
    </source>
</evidence>
<dbReference type="Gene3D" id="2.60.120.620">
    <property type="entry name" value="q2cbj1_9rhob like domain"/>
    <property type="match status" value="2"/>
</dbReference>
<sequence length="273" mass="30487">MMMVPHLRTAAAGAGAAAAAAARAICRRRGTAGLVSTARCMMTSPSAYQQQQQPQPRSLGFLTQEQANFHDTNGYLVIDGFFDQAACDDMRAACTDIVSSYDPQKEDLSTFSTVDQQGNAYFLESGDKIRYFFEEGAVDEQRNIVVDIDRAFNKIGHALHFLNPVFKKYTFDPRIKAIAHDLGLVEPAIPQSMYIFKQPGIGGEVVPHQDSTFLYTEPLSTTGFWIPLQVVHRSSANRSDRSRHAYTFHVIETKNTTYPEDNWLQTPAPFPRL</sequence>
<dbReference type="EMBL" id="GL832968">
    <property type="protein sequence ID" value="EGD74371.1"/>
    <property type="molecule type" value="Genomic_DNA"/>
</dbReference>
<comment type="cofactor">
    <cofactor evidence="1">
        <name>Fe cation</name>
        <dbReference type="ChEBI" id="CHEBI:24875"/>
    </cofactor>
</comment>
<evidence type="ECO:0000313" key="4">
    <source>
        <dbReference type="EMBL" id="EGD74371.1"/>
    </source>
</evidence>
<dbReference type="RefSeq" id="XP_004993271.1">
    <property type="nucleotide sequence ID" value="XM_004993214.1"/>
</dbReference>
<dbReference type="FunCoup" id="F2UCR4">
    <property type="interactions" value="163"/>
</dbReference>
<gene>
    <name evidence="4" type="ORF">PTSG_06382</name>
</gene>
<dbReference type="OMA" id="KYSEDNW"/>
<evidence type="ECO:0000256" key="1">
    <source>
        <dbReference type="ARBA" id="ARBA00001962"/>
    </source>
</evidence>
<dbReference type="KEGG" id="sre:PTSG_06382"/>
<dbReference type="GeneID" id="16073846"/>
<dbReference type="Pfam" id="PF05721">
    <property type="entry name" value="PhyH"/>
    <property type="match status" value="1"/>
</dbReference>
<accession>F2UCR4</accession>
<organism evidence="5">
    <name type="scientific">Salpingoeca rosetta (strain ATCC 50818 / BSB-021)</name>
    <dbReference type="NCBI Taxonomy" id="946362"/>
    <lineage>
        <taxon>Eukaryota</taxon>
        <taxon>Choanoflagellata</taxon>
        <taxon>Craspedida</taxon>
        <taxon>Salpingoecidae</taxon>
        <taxon>Salpingoeca</taxon>
    </lineage>
</organism>
<dbReference type="Proteomes" id="UP000007799">
    <property type="component" value="Unassembled WGS sequence"/>
</dbReference>
<dbReference type="GO" id="GO:0046872">
    <property type="term" value="F:metal ion binding"/>
    <property type="evidence" value="ECO:0007669"/>
    <property type="project" value="UniProtKB-KW"/>
</dbReference>
<evidence type="ECO:0000313" key="5">
    <source>
        <dbReference type="Proteomes" id="UP000007799"/>
    </source>
</evidence>
<dbReference type="PANTHER" id="PTHR20883">
    <property type="entry name" value="PHYTANOYL-COA DIOXYGENASE DOMAIN CONTAINING 1"/>
    <property type="match status" value="1"/>
</dbReference>
<keyword evidence="5" id="KW-1185">Reference proteome</keyword>
<dbReference type="OrthoDB" id="445007at2759"/>